<keyword evidence="5 9" id="KW-0808">Transferase</keyword>
<evidence type="ECO:0000256" key="7">
    <source>
        <dbReference type="ARBA" id="ARBA00022898"/>
    </source>
</evidence>
<evidence type="ECO:0000259" key="11">
    <source>
        <dbReference type="Pfam" id="PF00155"/>
    </source>
</evidence>
<dbReference type="OrthoDB" id="9807157at2"/>
<proteinExistence type="inferred from homology"/>
<dbReference type="SUPFAM" id="SSF53383">
    <property type="entry name" value="PLP-dependent transferases"/>
    <property type="match status" value="1"/>
</dbReference>
<feature type="binding site" evidence="9">
    <location>
        <position position="355"/>
    </location>
    <ligand>
        <name>substrate</name>
    </ligand>
</feature>
<dbReference type="GO" id="GO:0030170">
    <property type="term" value="F:pyridoxal phosphate binding"/>
    <property type="evidence" value="ECO:0007669"/>
    <property type="project" value="UniProtKB-UniRule"/>
</dbReference>
<protein>
    <recommendedName>
        <fullName evidence="9">8-amino-7-oxononanoate synthase</fullName>
        <shortName evidence="9">AONS</shortName>
        <ecNumber evidence="9">2.3.1.47</ecNumber>
    </recommendedName>
    <alternativeName>
        <fullName evidence="9">7-keto-8-amino-pelargonic acid synthase</fullName>
        <shortName evidence="9">7-KAP synthase</shortName>
        <shortName evidence="9">KAPA synthase</shortName>
    </alternativeName>
    <alternativeName>
        <fullName evidence="9">8-amino-7-ketopelargonate synthase</fullName>
    </alternativeName>
</protein>
<evidence type="ECO:0000256" key="8">
    <source>
        <dbReference type="ARBA" id="ARBA00047715"/>
    </source>
</evidence>
<comment type="cofactor">
    <cofactor evidence="1 9 10">
        <name>pyridoxal 5'-phosphate</name>
        <dbReference type="ChEBI" id="CHEBI:597326"/>
    </cofactor>
</comment>
<dbReference type="AlphaFoldDB" id="A0A1M5NAF8"/>
<dbReference type="PROSITE" id="PS00599">
    <property type="entry name" value="AA_TRANSFER_CLASS_2"/>
    <property type="match status" value="1"/>
</dbReference>
<comment type="caution">
    <text evidence="9">Lacks conserved residue(s) required for the propagation of feature annotation.</text>
</comment>
<feature type="binding site" evidence="9">
    <location>
        <position position="22"/>
    </location>
    <ligand>
        <name>substrate</name>
    </ligand>
</feature>
<dbReference type="InterPro" id="IPR050087">
    <property type="entry name" value="AON_synthase_class-II"/>
</dbReference>
<evidence type="ECO:0000256" key="3">
    <source>
        <dbReference type="ARBA" id="ARBA00010008"/>
    </source>
</evidence>
<comment type="similarity">
    <text evidence="3 9">Belongs to the class-II pyridoxal-phosphate-dependent aminotransferase family. BioF subfamily.</text>
</comment>
<organism evidence="12 13">
    <name type="scientific">Hydrocarboniphaga daqingensis</name>
    <dbReference type="NCBI Taxonomy" id="490188"/>
    <lineage>
        <taxon>Bacteria</taxon>
        <taxon>Pseudomonadati</taxon>
        <taxon>Pseudomonadota</taxon>
        <taxon>Gammaproteobacteria</taxon>
        <taxon>Nevskiales</taxon>
        <taxon>Nevskiaceae</taxon>
        <taxon>Hydrocarboniphaga</taxon>
    </lineage>
</organism>
<dbReference type="InterPro" id="IPR015422">
    <property type="entry name" value="PyrdxlP-dep_Trfase_small"/>
</dbReference>
<evidence type="ECO:0000313" key="13">
    <source>
        <dbReference type="Proteomes" id="UP000199758"/>
    </source>
</evidence>
<keyword evidence="6 9" id="KW-0093">Biotin biosynthesis</keyword>
<evidence type="ECO:0000256" key="2">
    <source>
        <dbReference type="ARBA" id="ARBA00004746"/>
    </source>
</evidence>
<dbReference type="UniPathway" id="UPA00078"/>
<evidence type="ECO:0000256" key="5">
    <source>
        <dbReference type="ARBA" id="ARBA00022679"/>
    </source>
</evidence>
<keyword evidence="13" id="KW-1185">Reference proteome</keyword>
<evidence type="ECO:0000256" key="10">
    <source>
        <dbReference type="PIRSR" id="PIRSR604723-51"/>
    </source>
</evidence>
<dbReference type="PANTHER" id="PTHR13693:SF100">
    <property type="entry name" value="8-AMINO-7-OXONONANOATE SYNTHASE"/>
    <property type="match status" value="1"/>
</dbReference>
<feature type="binding site" evidence="9">
    <location>
        <position position="210"/>
    </location>
    <ligand>
        <name>pyridoxal 5'-phosphate</name>
        <dbReference type="ChEBI" id="CHEBI:597326"/>
    </ligand>
</feature>
<evidence type="ECO:0000256" key="4">
    <source>
        <dbReference type="ARBA" id="ARBA00011738"/>
    </source>
</evidence>
<dbReference type="InterPro" id="IPR004839">
    <property type="entry name" value="Aminotransferase_I/II_large"/>
</dbReference>
<dbReference type="InterPro" id="IPR015421">
    <property type="entry name" value="PyrdxlP-dep_Trfase_major"/>
</dbReference>
<dbReference type="EC" id="2.3.1.47" evidence="9"/>
<feature type="domain" description="Aminotransferase class I/classII large" evidence="11">
    <location>
        <begin position="41"/>
        <end position="383"/>
    </location>
</feature>
<sequence>MSVLDSRLAPVLDDLRERSLYRVRRSVDGAHGVQMRVDGRDCINFCSNDYLGLASDPRLAAAAMRALDRSGTGSSGSALISGYNTEHRALEEELAAFLGRPRVLLFSSGWAANVGVLKALLGRGDVVIADELNHASLIDGARASGADYQRVAHADVDGYRAALQRAALDGRFAMLVADGVFSMDGDVADLPALRQLTHQTGAALMIDDAHGLGVLGATGRGSAEHFGIEPDVLMATMGKSLGCAGGLVAGSETLIEYLVQRARTWVFSTAPPPAIAAAAREALRIIRSEPELRGRLLANIDRFVRGARDRGLPISERAVATPIQPVIVHEDARALRLSRELMERGYWVAAIRPPTVPRGTARLRITLSAAHDAAQIDGLLDALAQSLTVLDQVNP</sequence>
<dbReference type="HAMAP" id="MF_01693">
    <property type="entry name" value="BioF_aminotrans_2"/>
    <property type="match status" value="1"/>
</dbReference>
<dbReference type="InterPro" id="IPR015424">
    <property type="entry name" value="PyrdxlP-dep_Trfase"/>
</dbReference>
<dbReference type="STRING" id="490188.SAMN04488068_1710"/>
<dbReference type="NCBIfam" id="TIGR00858">
    <property type="entry name" value="bioF"/>
    <property type="match status" value="1"/>
</dbReference>
<dbReference type="GO" id="GO:0009102">
    <property type="term" value="P:biotin biosynthetic process"/>
    <property type="evidence" value="ECO:0007669"/>
    <property type="project" value="UniProtKB-UniRule"/>
</dbReference>
<dbReference type="Gene3D" id="3.90.1150.10">
    <property type="entry name" value="Aspartate Aminotransferase, domain 1"/>
    <property type="match status" value="1"/>
</dbReference>
<dbReference type="Proteomes" id="UP000199758">
    <property type="component" value="Unassembled WGS sequence"/>
</dbReference>
<dbReference type="InterPro" id="IPR004723">
    <property type="entry name" value="AONS_Archaea/Proteobacteria"/>
</dbReference>
<feature type="binding site" evidence="9">
    <location>
        <position position="236"/>
    </location>
    <ligand>
        <name>pyridoxal 5'-phosphate</name>
        <dbReference type="ChEBI" id="CHEBI:597326"/>
    </ligand>
</feature>
<dbReference type="RefSeq" id="WP_072896470.1">
    <property type="nucleotide sequence ID" value="NZ_FQWZ01000003.1"/>
</dbReference>
<dbReference type="Pfam" id="PF00155">
    <property type="entry name" value="Aminotran_1_2"/>
    <property type="match status" value="1"/>
</dbReference>
<evidence type="ECO:0000256" key="6">
    <source>
        <dbReference type="ARBA" id="ARBA00022756"/>
    </source>
</evidence>
<evidence type="ECO:0000313" key="12">
    <source>
        <dbReference type="EMBL" id="SHG86189.1"/>
    </source>
</evidence>
<dbReference type="GO" id="GO:0008710">
    <property type="term" value="F:8-amino-7-oxononanoate synthase activity"/>
    <property type="evidence" value="ECO:0007669"/>
    <property type="project" value="UniProtKB-UniRule"/>
</dbReference>
<feature type="modified residue" description="N6-(pyridoxal phosphate)lysine" evidence="9 10">
    <location>
        <position position="239"/>
    </location>
</feature>
<name>A0A1M5NAF8_9GAMM</name>
<dbReference type="EMBL" id="FQWZ01000003">
    <property type="protein sequence ID" value="SHG86189.1"/>
    <property type="molecule type" value="Genomic_DNA"/>
</dbReference>
<dbReference type="PANTHER" id="PTHR13693">
    <property type="entry name" value="CLASS II AMINOTRANSFERASE/8-AMINO-7-OXONONANOATE SYNTHASE"/>
    <property type="match status" value="1"/>
</dbReference>
<evidence type="ECO:0000256" key="1">
    <source>
        <dbReference type="ARBA" id="ARBA00001933"/>
    </source>
</evidence>
<dbReference type="Gene3D" id="3.40.640.10">
    <property type="entry name" value="Type I PLP-dependent aspartate aminotransferase-like (Major domain)"/>
    <property type="match status" value="1"/>
</dbReference>
<comment type="subunit">
    <text evidence="4 9">Homodimer.</text>
</comment>
<comment type="pathway">
    <text evidence="2 9">Cofactor biosynthesis; biotin biosynthesis.</text>
</comment>
<evidence type="ECO:0000256" key="9">
    <source>
        <dbReference type="HAMAP-Rule" id="MF_01693"/>
    </source>
</evidence>
<comment type="catalytic activity">
    <reaction evidence="8 9">
        <text>6-carboxyhexanoyl-[ACP] + L-alanine + H(+) = (8S)-8-amino-7-oxononanoate + holo-[ACP] + CO2</text>
        <dbReference type="Rhea" id="RHEA:42288"/>
        <dbReference type="Rhea" id="RHEA-COMP:9685"/>
        <dbReference type="Rhea" id="RHEA-COMP:9955"/>
        <dbReference type="ChEBI" id="CHEBI:15378"/>
        <dbReference type="ChEBI" id="CHEBI:16526"/>
        <dbReference type="ChEBI" id="CHEBI:57972"/>
        <dbReference type="ChEBI" id="CHEBI:64479"/>
        <dbReference type="ChEBI" id="CHEBI:78846"/>
        <dbReference type="ChEBI" id="CHEBI:149468"/>
        <dbReference type="EC" id="2.3.1.47"/>
    </reaction>
</comment>
<gene>
    <name evidence="9" type="primary">bioF</name>
    <name evidence="12" type="ORF">SAMN04488068_1710</name>
</gene>
<keyword evidence="7 9" id="KW-0663">Pyridoxal phosphate</keyword>
<feature type="binding site" evidence="9">
    <location>
        <position position="182"/>
    </location>
    <ligand>
        <name>pyridoxal 5'-phosphate</name>
        <dbReference type="ChEBI" id="CHEBI:597326"/>
    </ligand>
</feature>
<dbReference type="InterPro" id="IPR001917">
    <property type="entry name" value="Aminotrans_II_pyridoxalP_BS"/>
</dbReference>
<accession>A0A1M5NAF8</accession>
<feature type="binding site" evidence="9">
    <location>
        <position position="134"/>
    </location>
    <ligand>
        <name>substrate</name>
    </ligand>
</feature>
<comment type="function">
    <text evidence="9">Catalyzes the decarboxylative condensation of pimeloyl-[acyl-carrier protein] and L-alanine to produce 8-amino-7-oxononanoate (AON), [acyl-carrier protein], and carbon dioxide.</text>
</comment>
<dbReference type="InterPro" id="IPR022834">
    <property type="entry name" value="AONS_Proteobacteria"/>
</dbReference>
<reference evidence="12 13" key="1">
    <citation type="submission" date="2016-11" db="EMBL/GenBank/DDBJ databases">
        <authorList>
            <person name="Jaros S."/>
            <person name="Januszkiewicz K."/>
            <person name="Wedrychowicz H."/>
        </authorList>
    </citation>
    <scope>NUCLEOTIDE SEQUENCE [LARGE SCALE GENOMIC DNA]</scope>
    <source>
        <strain evidence="12 13">CGMCC 1.7049</strain>
    </source>
</reference>
<dbReference type="CDD" id="cd06454">
    <property type="entry name" value="KBL_like"/>
    <property type="match status" value="1"/>
</dbReference>